<dbReference type="Pfam" id="PF13620">
    <property type="entry name" value="CarboxypepD_reg"/>
    <property type="match status" value="1"/>
</dbReference>
<dbReference type="Gene3D" id="2.60.40.1120">
    <property type="entry name" value="Carboxypeptidase-like, regulatory domain"/>
    <property type="match status" value="1"/>
</dbReference>
<dbReference type="Proteomes" id="UP000602260">
    <property type="component" value="Unassembled WGS sequence"/>
</dbReference>
<keyword evidence="2" id="KW-0645">Protease</keyword>
<protein>
    <submittedName>
        <fullName evidence="2">Carboxypeptidase regulatory-like domain-containing protein</fullName>
    </submittedName>
</protein>
<dbReference type="InterPro" id="IPR013784">
    <property type="entry name" value="Carb-bd-like_fold"/>
</dbReference>
<dbReference type="GO" id="GO:0004180">
    <property type="term" value="F:carboxypeptidase activity"/>
    <property type="evidence" value="ECO:0007669"/>
    <property type="project" value="UniProtKB-KW"/>
</dbReference>
<keyword evidence="3" id="KW-1185">Reference proteome</keyword>
<feature type="signal peptide" evidence="1">
    <location>
        <begin position="1"/>
        <end position="23"/>
    </location>
</feature>
<name>A0A8J6M487_9FIRM</name>
<reference evidence="2" key="1">
    <citation type="submission" date="2020-08" db="EMBL/GenBank/DDBJ databases">
        <title>Genome public.</title>
        <authorList>
            <person name="Liu C."/>
            <person name="Sun Q."/>
        </authorList>
    </citation>
    <scope>NUCLEOTIDE SEQUENCE</scope>
    <source>
        <strain evidence="2">BX5</strain>
    </source>
</reference>
<dbReference type="AlphaFoldDB" id="A0A8J6M487"/>
<proteinExistence type="predicted"/>
<dbReference type="SUPFAM" id="SSF49452">
    <property type="entry name" value="Starch-binding domain-like"/>
    <property type="match status" value="1"/>
</dbReference>
<evidence type="ECO:0000256" key="1">
    <source>
        <dbReference type="SAM" id="SignalP"/>
    </source>
</evidence>
<keyword evidence="2" id="KW-0378">Hydrolase</keyword>
<dbReference type="RefSeq" id="WP_186878620.1">
    <property type="nucleotide sequence ID" value="NZ_JACOPN010000005.1"/>
</dbReference>
<comment type="caution">
    <text evidence="2">The sequence shown here is derived from an EMBL/GenBank/DDBJ whole genome shotgun (WGS) entry which is preliminary data.</text>
</comment>
<evidence type="ECO:0000313" key="3">
    <source>
        <dbReference type="Proteomes" id="UP000602260"/>
    </source>
</evidence>
<dbReference type="EMBL" id="JACOPN010000005">
    <property type="protein sequence ID" value="MBC5717348.1"/>
    <property type="molecule type" value="Genomic_DNA"/>
</dbReference>
<gene>
    <name evidence="2" type="ORF">H8S55_08455</name>
</gene>
<accession>A0A8J6M487</accession>
<sequence>MKKARRMLALALCIATMLTGVYALEAVSSKNTSYVMEDGVMVTVDTSDVNLDSDIDAAMTKEDVSSNFVHYASGESRVALPNMVAGNSDETAVSNVVGMVLDLYTKQPIANAKINANGVELVSTDKDGRFQIVNLPDGKYDWEVSANGYKNGTYLNYVVTNAGGTNIFEFKICDDREFSVNRDTLHEHVGECAQEESLDELVASGMRATRKPNNPMSSIPTAYSTVKVYHDGITETVDRQEYVYHTVASEQYPPAYYSGLNMSDTDILQVYAAQALICNTYIEALQKVYIKHSGYDVCAPGCHAYDTTQSYSILPKALSAMFVNANGAPSTVILYYKPSSSTYQYLMTEWFSSCKNKGTIDHPDNWPGVKAKSCSDLFTGADGHRRGYCQSGAAKKALNGNKAVDIAKYYFTNSGQGFSKLVTRS</sequence>
<feature type="chain" id="PRO_5035235450" evidence="1">
    <location>
        <begin position="24"/>
        <end position="425"/>
    </location>
</feature>
<keyword evidence="1" id="KW-0732">Signal</keyword>
<dbReference type="GO" id="GO:0030246">
    <property type="term" value="F:carbohydrate binding"/>
    <property type="evidence" value="ECO:0007669"/>
    <property type="project" value="InterPro"/>
</dbReference>
<keyword evidence="2" id="KW-0121">Carboxypeptidase</keyword>
<organism evidence="2 3">
    <name type="scientific">Flintibacter faecis</name>
    <dbReference type="NCBI Taxonomy" id="2763047"/>
    <lineage>
        <taxon>Bacteria</taxon>
        <taxon>Bacillati</taxon>
        <taxon>Bacillota</taxon>
        <taxon>Clostridia</taxon>
        <taxon>Eubacteriales</taxon>
        <taxon>Flintibacter</taxon>
    </lineage>
</organism>
<evidence type="ECO:0000313" key="2">
    <source>
        <dbReference type="EMBL" id="MBC5717348.1"/>
    </source>
</evidence>